<proteinExistence type="predicted"/>
<dbReference type="EMBL" id="CP040449">
    <property type="protein sequence ID" value="QFI55066.1"/>
    <property type="molecule type" value="Genomic_DNA"/>
</dbReference>
<keyword evidence="4" id="KW-1185">Reference proteome</keyword>
<feature type="transmembrane region" description="Helical" evidence="2">
    <location>
        <begin position="12"/>
        <end position="39"/>
    </location>
</feature>
<dbReference type="PANTHER" id="PTHR35813">
    <property type="entry name" value="INNER MEMBRANE PROTEIN YBAN"/>
    <property type="match status" value="1"/>
</dbReference>
<protein>
    <recommendedName>
        <fullName evidence="1">Inner membrane protein</fullName>
    </recommendedName>
</protein>
<feature type="transmembrane region" description="Helical" evidence="2">
    <location>
        <begin position="78"/>
        <end position="111"/>
    </location>
</feature>
<dbReference type="Pfam" id="PF04304">
    <property type="entry name" value="DUF454"/>
    <property type="match status" value="1"/>
</dbReference>
<keyword evidence="1" id="KW-0997">Cell inner membrane</keyword>
<dbReference type="PIRSF" id="PIRSF016789">
    <property type="entry name" value="DUF454"/>
    <property type="match status" value="1"/>
</dbReference>
<sequence length="124" mass="13938">MNALLTLLGWLSLITGIIGIVVPLLPTTPFVLLSAALFARSSPRFHRWLLAHPQFGPLIDDWQRHRGIRRSARRRANLLILLSFGVSLLLVPSVWLRVLLLVMMVGLLVIINRLPLVEPVALKQ</sequence>
<dbReference type="AlphaFoldDB" id="A0A5J6WVA3"/>
<dbReference type="PANTHER" id="PTHR35813:SF1">
    <property type="entry name" value="INNER MEMBRANE PROTEIN YBAN"/>
    <property type="match status" value="1"/>
</dbReference>
<dbReference type="KEGG" id="asim:FE240_10430"/>
<dbReference type="GO" id="GO:0005886">
    <property type="term" value="C:plasma membrane"/>
    <property type="evidence" value="ECO:0007669"/>
    <property type="project" value="UniProtKB-SubCell"/>
</dbReference>
<keyword evidence="1 2" id="KW-0472">Membrane</keyword>
<keyword evidence="1" id="KW-1003">Cell membrane</keyword>
<keyword evidence="2" id="KW-0812">Transmembrane</keyword>
<dbReference type="RefSeq" id="WP_193000758.1">
    <property type="nucleotide sequence ID" value="NZ_CP040449.1"/>
</dbReference>
<dbReference type="InterPro" id="IPR007401">
    <property type="entry name" value="DUF454"/>
</dbReference>
<reference evidence="3 4" key="1">
    <citation type="submission" date="2019-05" db="EMBL/GenBank/DDBJ databases">
        <title>OXA-830, a novel chromosomally encoded expanded-spectrum class D beta-lactamase in Aeromonas simiae.</title>
        <authorList>
            <person name="Zhou W."/>
            <person name="Chen Q."/>
        </authorList>
    </citation>
    <scope>NUCLEOTIDE SEQUENCE [LARGE SCALE GENOMIC DNA]</scope>
    <source>
        <strain evidence="3 4">A6</strain>
    </source>
</reference>
<evidence type="ECO:0000256" key="2">
    <source>
        <dbReference type="SAM" id="Phobius"/>
    </source>
</evidence>
<evidence type="ECO:0000313" key="3">
    <source>
        <dbReference type="EMBL" id="QFI55066.1"/>
    </source>
</evidence>
<dbReference type="Proteomes" id="UP000594034">
    <property type="component" value="Chromosome"/>
</dbReference>
<evidence type="ECO:0000313" key="4">
    <source>
        <dbReference type="Proteomes" id="UP000594034"/>
    </source>
</evidence>
<name>A0A5J6WVA3_9GAMM</name>
<comment type="subcellular location">
    <subcellularLocation>
        <location evidence="1">Cell inner membrane</location>
        <topology evidence="1">Multi-pass membrane protein</topology>
    </subcellularLocation>
</comment>
<evidence type="ECO:0000256" key="1">
    <source>
        <dbReference type="PIRNR" id="PIRNR016789"/>
    </source>
</evidence>
<keyword evidence="2" id="KW-1133">Transmembrane helix</keyword>
<gene>
    <name evidence="3" type="ORF">FE240_10430</name>
</gene>
<accession>A0A5J6WVA3</accession>
<organism evidence="3 4">
    <name type="scientific">Aeromonas simiae</name>
    <dbReference type="NCBI Taxonomy" id="218936"/>
    <lineage>
        <taxon>Bacteria</taxon>
        <taxon>Pseudomonadati</taxon>
        <taxon>Pseudomonadota</taxon>
        <taxon>Gammaproteobacteria</taxon>
        <taxon>Aeromonadales</taxon>
        <taxon>Aeromonadaceae</taxon>
        <taxon>Aeromonas</taxon>
    </lineage>
</organism>